<dbReference type="Proteomes" id="UP001151518">
    <property type="component" value="Unassembled WGS sequence"/>
</dbReference>
<proteinExistence type="predicted"/>
<reference evidence="2" key="1">
    <citation type="submission" date="2022-07" db="EMBL/GenBank/DDBJ databases">
        <title>Phylogenomic reconstructions and comparative analyses of Kickxellomycotina fungi.</title>
        <authorList>
            <person name="Reynolds N.K."/>
            <person name="Stajich J.E."/>
            <person name="Barry K."/>
            <person name="Grigoriev I.V."/>
            <person name="Crous P."/>
            <person name="Smith M.E."/>
        </authorList>
    </citation>
    <scope>NUCLEOTIDE SEQUENCE</scope>
    <source>
        <strain evidence="2">NRRL 3115</strain>
    </source>
</reference>
<evidence type="ECO:0000313" key="3">
    <source>
        <dbReference type="Proteomes" id="UP001151518"/>
    </source>
</evidence>
<sequence length="202" mass="23025">MNNNSDVDVSKSIPANATDSITENSEVAAPVHTENQAEDTIPSTRQRLWNQAATHVPLPKDTDEIIEEATKPLVDIDDAMNRPFVQKGLNNNMLEVMTWNLMESLTAENEYNQHIRRFLNILLGDDPDTAHIELIDEYNAQEATLRDQLVQLVQESLSRSDEFLHRISESRDKVAFAIEQKSHLRHQLEKAAMAASVRQRRK</sequence>
<evidence type="ECO:0000256" key="1">
    <source>
        <dbReference type="SAM" id="MobiDB-lite"/>
    </source>
</evidence>
<accession>A0A9W8KZT2</accession>
<dbReference type="AlphaFoldDB" id="A0A9W8KZT2"/>
<organism evidence="2 3">
    <name type="scientific">Coemansia spiralis</name>
    <dbReference type="NCBI Taxonomy" id="417178"/>
    <lineage>
        <taxon>Eukaryota</taxon>
        <taxon>Fungi</taxon>
        <taxon>Fungi incertae sedis</taxon>
        <taxon>Zoopagomycota</taxon>
        <taxon>Kickxellomycotina</taxon>
        <taxon>Kickxellomycetes</taxon>
        <taxon>Kickxellales</taxon>
        <taxon>Kickxellaceae</taxon>
        <taxon>Coemansia</taxon>
    </lineage>
</organism>
<name>A0A9W8KZT2_9FUNG</name>
<dbReference type="EMBL" id="JANBTW010000014">
    <property type="protein sequence ID" value="KAJ2679205.1"/>
    <property type="molecule type" value="Genomic_DNA"/>
</dbReference>
<gene>
    <name evidence="2" type="ORF">GGI25_001773</name>
</gene>
<dbReference type="OrthoDB" id="2405722at2759"/>
<feature type="compositionally biased region" description="Polar residues" evidence="1">
    <location>
        <begin position="1"/>
        <end position="25"/>
    </location>
</feature>
<comment type="caution">
    <text evidence="2">The sequence shown here is derived from an EMBL/GenBank/DDBJ whole genome shotgun (WGS) entry which is preliminary data.</text>
</comment>
<evidence type="ECO:0000313" key="2">
    <source>
        <dbReference type="EMBL" id="KAJ2679205.1"/>
    </source>
</evidence>
<protein>
    <submittedName>
        <fullName evidence="2">Uncharacterized protein</fullName>
    </submittedName>
</protein>
<feature type="region of interest" description="Disordered" evidence="1">
    <location>
        <begin position="1"/>
        <end position="39"/>
    </location>
</feature>